<dbReference type="AlphaFoldDB" id="E3I4B8"/>
<keyword evidence="2" id="KW-1185">Reference proteome</keyword>
<evidence type="ECO:0000313" key="1">
    <source>
        <dbReference type="EMBL" id="ADP70433.1"/>
    </source>
</evidence>
<sequence>MTAEGAFFVESAPDLEVDFAAMERILGAALAGFASDLRLVDALDFAAFIRIGQMANLRSLVHSSAEPYFKPGTIELCELGQALLSWAEPPEILLPMTFRHAGVRVYFRLRLAARSASVELESVAIEDDDSGQPEARLTNAVESAALQPLRTQRTDAAT</sequence>
<dbReference type="KEGG" id="rva:Rvan_1162"/>
<dbReference type="eggNOG" id="ENOG5032UF1">
    <property type="taxonomic scope" value="Bacteria"/>
</dbReference>
<organism evidence="1 2">
    <name type="scientific">Rhodomicrobium vannielii (strain ATCC 17100 / DSM 162 / LMG 4299 / NCIMB 10020 / ATH 3.1.1)</name>
    <dbReference type="NCBI Taxonomy" id="648757"/>
    <lineage>
        <taxon>Bacteria</taxon>
        <taxon>Pseudomonadati</taxon>
        <taxon>Pseudomonadota</taxon>
        <taxon>Alphaproteobacteria</taxon>
        <taxon>Hyphomicrobiales</taxon>
        <taxon>Hyphomicrobiaceae</taxon>
        <taxon>Rhodomicrobium</taxon>
    </lineage>
</organism>
<reference evidence="2" key="1">
    <citation type="journal article" date="2011" name="J. Bacteriol.">
        <title>Genome sequences of eight morphologically diverse alphaproteobacteria.</title>
        <authorList>
            <consortium name="US DOE Joint Genome Institute"/>
            <person name="Brown P.J."/>
            <person name="Kysela D.T."/>
            <person name="Buechlein A."/>
            <person name="Hemmerich C."/>
            <person name="Brun Y.V."/>
        </authorList>
    </citation>
    <scope>NUCLEOTIDE SEQUENCE [LARGE SCALE GENOMIC DNA]</scope>
    <source>
        <strain evidence="2">ATCC 17100 / ATH 3.1.1 / DSM 162 / LMG 4299</strain>
    </source>
</reference>
<gene>
    <name evidence="1" type="ordered locus">Rvan_1162</name>
</gene>
<proteinExistence type="predicted"/>
<dbReference type="EMBL" id="CP002292">
    <property type="protein sequence ID" value="ADP70433.1"/>
    <property type="molecule type" value="Genomic_DNA"/>
</dbReference>
<evidence type="ECO:0000313" key="2">
    <source>
        <dbReference type="Proteomes" id="UP000001399"/>
    </source>
</evidence>
<protein>
    <submittedName>
        <fullName evidence="1">Uncharacterized protein</fullName>
    </submittedName>
</protein>
<dbReference type="STRING" id="648757.Rvan_1162"/>
<accession>E3I4B8</accession>
<dbReference type="RefSeq" id="WP_013418837.1">
    <property type="nucleotide sequence ID" value="NC_014664.1"/>
</dbReference>
<dbReference type="HOGENOM" id="CLU_129708_0_0_5"/>
<name>E3I4B8_RHOVT</name>
<dbReference type="Proteomes" id="UP000001399">
    <property type="component" value="Chromosome"/>
</dbReference>